<evidence type="ECO:0000256" key="1">
    <source>
        <dbReference type="SAM" id="MobiDB-lite"/>
    </source>
</evidence>
<protein>
    <submittedName>
        <fullName evidence="2">Uncharacterized protein</fullName>
    </submittedName>
</protein>
<evidence type="ECO:0000313" key="3">
    <source>
        <dbReference type="Proteomes" id="UP001472677"/>
    </source>
</evidence>
<name>A0ABR2BZF2_9ROSI</name>
<dbReference type="EMBL" id="JBBPBM010000076">
    <property type="protein sequence ID" value="KAK8511897.1"/>
    <property type="molecule type" value="Genomic_DNA"/>
</dbReference>
<proteinExistence type="predicted"/>
<sequence length="224" mass="24585">MLAHWASLRVGDHSAVETSTSIPVGKPLTLGVASDSHIVAPGSNVPTQNSGLASPSPQAPDVAACDQHVESQSEMPEVTSSTHLYNSVTAETADMRTNASPVIPIDHVESETHTSLLEPVDSVTCDTLPDIPIVLPRDSSTNIHPMQTRGKAGIRKPKTFHRRSMSIKENTKRAIQVNMMFCKGVRNRISFTLNQNKFKEPHFFSQSRCLHELILEGWNMQRGL</sequence>
<keyword evidence="3" id="KW-1185">Reference proteome</keyword>
<comment type="caution">
    <text evidence="2">The sequence shown here is derived from an EMBL/GenBank/DDBJ whole genome shotgun (WGS) entry which is preliminary data.</text>
</comment>
<dbReference type="Proteomes" id="UP001472677">
    <property type="component" value="Unassembled WGS sequence"/>
</dbReference>
<reference evidence="2 3" key="1">
    <citation type="journal article" date="2024" name="G3 (Bethesda)">
        <title>Genome assembly of Hibiscus sabdariffa L. provides insights into metabolisms of medicinal natural products.</title>
        <authorList>
            <person name="Kim T."/>
        </authorList>
    </citation>
    <scope>NUCLEOTIDE SEQUENCE [LARGE SCALE GENOMIC DNA]</scope>
    <source>
        <strain evidence="2">TK-2024</strain>
        <tissue evidence="2">Old leaves</tissue>
    </source>
</reference>
<feature type="compositionally biased region" description="Polar residues" evidence="1">
    <location>
        <begin position="44"/>
        <end position="56"/>
    </location>
</feature>
<accession>A0ABR2BZF2</accession>
<evidence type="ECO:0000313" key="2">
    <source>
        <dbReference type="EMBL" id="KAK8511897.1"/>
    </source>
</evidence>
<organism evidence="2 3">
    <name type="scientific">Hibiscus sabdariffa</name>
    <name type="common">roselle</name>
    <dbReference type="NCBI Taxonomy" id="183260"/>
    <lineage>
        <taxon>Eukaryota</taxon>
        <taxon>Viridiplantae</taxon>
        <taxon>Streptophyta</taxon>
        <taxon>Embryophyta</taxon>
        <taxon>Tracheophyta</taxon>
        <taxon>Spermatophyta</taxon>
        <taxon>Magnoliopsida</taxon>
        <taxon>eudicotyledons</taxon>
        <taxon>Gunneridae</taxon>
        <taxon>Pentapetalae</taxon>
        <taxon>rosids</taxon>
        <taxon>malvids</taxon>
        <taxon>Malvales</taxon>
        <taxon>Malvaceae</taxon>
        <taxon>Malvoideae</taxon>
        <taxon>Hibiscus</taxon>
    </lineage>
</organism>
<gene>
    <name evidence="2" type="ORF">V6N12_074587</name>
</gene>
<feature type="region of interest" description="Disordered" evidence="1">
    <location>
        <begin position="40"/>
        <end position="61"/>
    </location>
</feature>